<organism evidence="3 4">
    <name type="scientific">Paenibacillus sambharensis</name>
    <dbReference type="NCBI Taxonomy" id="1803190"/>
    <lineage>
        <taxon>Bacteria</taxon>
        <taxon>Bacillati</taxon>
        <taxon>Bacillota</taxon>
        <taxon>Bacilli</taxon>
        <taxon>Bacillales</taxon>
        <taxon>Paenibacillaceae</taxon>
        <taxon>Paenibacillus</taxon>
    </lineage>
</organism>
<dbReference type="Proteomes" id="UP000249522">
    <property type="component" value="Unassembled WGS sequence"/>
</dbReference>
<accession>A0A2W1LEY1</accession>
<evidence type="ECO:0000259" key="2">
    <source>
        <dbReference type="Pfam" id="PF13302"/>
    </source>
</evidence>
<evidence type="ECO:0000313" key="4">
    <source>
        <dbReference type="Proteomes" id="UP000249522"/>
    </source>
</evidence>
<keyword evidence="1" id="KW-1133">Transmembrane helix</keyword>
<keyword evidence="4" id="KW-1185">Reference proteome</keyword>
<gene>
    <name evidence="3" type="ORF">DNH61_03630</name>
</gene>
<feature type="domain" description="N-acetyltransferase" evidence="2">
    <location>
        <begin position="44"/>
        <end position="102"/>
    </location>
</feature>
<name>A0A2W1LEY1_9BACL</name>
<comment type="caution">
    <text evidence="3">The sequence shown here is derived from an EMBL/GenBank/DDBJ whole genome shotgun (WGS) entry which is preliminary data.</text>
</comment>
<dbReference type="EMBL" id="QKRB01000029">
    <property type="protein sequence ID" value="PZD97239.1"/>
    <property type="molecule type" value="Genomic_DNA"/>
</dbReference>
<dbReference type="InterPro" id="IPR051531">
    <property type="entry name" value="N-acetyltransferase"/>
</dbReference>
<protein>
    <recommendedName>
        <fullName evidence="2">N-acetyltransferase domain-containing protein</fullName>
    </recommendedName>
</protein>
<keyword evidence="1" id="KW-0812">Transmembrane</keyword>
<evidence type="ECO:0000313" key="3">
    <source>
        <dbReference type="EMBL" id="PZD97239.1"/>
    </source>
</evidence>
<dbReference type="InterPro" id="IPR000182">
    <property type="entry name" value="GNAT_dom"/>
</dbReference>
<proteinExistence type="predicted"/>
<dbReference type="SUPFAM" id="SSF55729">
    <property type="entry name" value="Acyl-CoA N-acyltransferases (Nat)"/>
    <property type="match status" value="1"/>
</dbReference>
<dbReference type="GO" id="GO:0016747">
    <property type="term" value="F:acyltransferase activity, transferring groups other than amino-acyl groups"/>
    <property type="evidence" value="ECO:0007669"/>
    <property type="project" value="InterPro"/>
</dbReference>
<dbReference type="PANTHER" id="PTHR43792">
    <property type="entry name" value="GNAT FAMILY, PUTATIVE (AFU_ORTHOLOGUE AFUA_3G00765)-RELATED-RELATED"/>
    <property type="match status" value="1"/>
</dbReference>
<feature type="transmembrane region" description="Helical" evidence="1">
    <location>
        <begin position="16"/>
        <end position="37"/>
    </location>
</feature>
<dbReference type="AlphaFoldDB" id="A0A2W1LEY1"/>
<sequence length="144" mass="17230">MLYRTDSLSPVPSLSFILFHMRVFFDCIIIVALHIYFNQTKPFEFLTWELGYIFNPKYYGNGYATEACRRILQYGFEVLKVHRVIAMCNPENNSSWELLERLLMRREGHHMKKAFFHKNNEGQPIWHDAYQYAILAEEWISKGQ</sequence>
<dbReference type="PANTHER" id="PTHR43792:SF5">
    <property type="entry name" value="RIBOSOMAL-PROTEIN-SERINE ACETYLTRANSFERASE"/>
    <property type="match status" value="1"/>
</dbReference>
<dbReference type="Pfam" id="PF13302">
    <property type="entry name" value="Acetyltransf_3"/>
    <property type="match status" value="1"/>
</dbReference>
<keyword evidence="1" id="KW-0472">Membrane</keyword>
<evidence type="ECO:0000256" key="1">
    <source>
        <dbReference type="SAM" id="Phobius"/>
    </source>
</evidence>
<reference evidence="3 4" key="1">
    <citation type="submission" date="2018-06" db="EMBL/GenBank/DDBJ databases">
        <title>Paenibacillus imtechensis sp. nov.</title>
        <authorList>
            <person name="Pinnaka A.K."/>
            <person name="Singh H."/>
            <person name="Kaur M."/>
        </authorList>
    </citation>
    <scope>NUCLEOTIDE SEQUENCE [LARGE SCALE GENOMIC DNA]</scope>
    <source>
        <strain evidence="3 4">SMB1</strain>
    </source>
</reference>
<dbReference type="Gene3D" id="3.40.630.30">
    <property type="match status" value="1"/>
</dbReference>
<dbReference type="InterPro" id="IPR016181">
    <property type="entry name" value="Acyl_CoA_acyltransferase"/>
</dbReference>
<dbReference type="OrthoDB" id="9785602at2"/>